<sequence>MTTAIQPPYDPELAAVLHQLPIPSSFTLDDLPAVQKQQDAVWTLAAALEGEPFQHEELSTAGPDGNIILLSVFRPVSCLAETGPARSSLPCIVWIHGGGMLLTNRFVGVKTPLAWAKLCGAMVVSVEYRVAPAHPAPAAVEDCYTAVAWVCDRNNAERIGVDATRVLVTGVSAGGGLAAGVSLMARDRALVGGPRICGLVLMCPMLHDRVDDTSKALFGASSTGIWSAETNEMAWRAILGDRYGDDSVSPYEVPGRATNLSGLPPTYIDVASVEIFRNQCIQYAARLWDAGCQVNLHVWAGGFHGFNVLVPNAALSKKSMAPLIAWVQGMLQGDLDDGTMRMNSA</sequence>
<dbReference type="Proteomes" id="UP001497680">
    <property type="component" value="Unassembled WGS sequence"/>
</dbReference>
<accession>A0ACC0CI30</accession>
<dbReference type="EMBL" id="MU394514">
    <property type="protein sequence ID" value="KAI6080102.1"/>
    <property type="molecule type" value="Genomic_DNA"/>
</dbReference>
<keyword evidence="2" id="KW-1185">Reference proteome</keyword>
<keyword evidence="1" id="KW-0378">Hydrolase</keyword>
<protein>
    <submittedName>
        <fullName evidence="1">Alpha/beta hydrolase domain protein</fullName>
    </submittedName>
</protein>
<gene>
    <name evidence="1" type="ORF">F4821DRAFT_252355</name>
</gene>
<proteinExistence type="predicted"/>
<name>A0ACC0CI30_9PEZI</name>
<evidence type="ECO:0000313" key="2">
    <source>
        <dbReference type="Proteomes" id="UP001497680"/>
    </source>
</evidence>
<evidence type="ECO:0000313" key="1">
    <source>
        <dbReference type="EMBL" id="KAI6080102.1"/>
    </source>
</evidence>
<organism evidence="1 2">
    <name type="scientific">Hypoxylon rubiginosum</name>
    <dbReference type="NCBI Taxonomy" id="110542"/>
    <lineage>
        <taxon>Eukaryota</taxon>
        <taxon>Fungi</taxon>
        <taxon>Dikarya</taxon>
        <taxon>Ascomycota</taxon>
        <taxon>Pezizomycotina</taxon>
        <taxon>Sordariomycetes</taxon>
        <taxon>Xylariomycetidae</taxon>
        <taxon>Xylariales</taxon>
        <taxon>Hypoxylaceae</taxon>
        <taxon>Hypoxylon</taxon>
    </lineage>
</organism>
<comment type="caution">
    <text evidence="1">The sequence shown here is derived from an EMBL/GenBank/DDBJ whole genome shotgun (WGS) entry which is preliminary data.</text>
</comment>
<reference evidence="1 2" key="1">
    <citation type="journal article" date="2022" name="New Phytol.">
        <title>Ecological generalism drives hyperdiversity of secondary metabolite gene clusters in xylarialean endophytes.</title>
        <authorList>
            <person name="Franco M.E.E."/>
            <person name="Wisecaver J.H."/>
            <person name="Arnold A.E."/>
            <person name="Ju Y.M."/>
            <person name="Slot J.C."/>
            <person name="Ahrendt S."/>
            <person name="Moore L.P."/>
            <person name="Eastman K.E."/>
            <person name="Scott K."/>
            <person name="Konkel Z."/>
            <person name="Mondo S.J."/>
            <person name="Kuo A."/>
            <person name="Hayes R.D."/>
            <person name="Haridas S."/>
            <person name="Andreopoulos B."/>
            <person name="Riley R."/>
            <person name="LaButti K."/>
            <person name="Pangilinan J."/>
            <person name="Lipzen A."/>
            <person name="Amirebrahimi M."/>
            <person name="Yan J."/>
            <person name="Adam C."/>
            <person name="Keymanesh K."/>
            <person name="Ng V."/>
            <person name="Louie K."/>
            <person name="Northen T."/>
            <person name="Drula E."/>
            <person name="Henrissat B."/>
            <person name="Hsieh H.M."/>
            <person name="Youens-Clark K."/>
            <person name="Lutzoni F."/>
            <person name="Miadlikowska J."/>
            <person name="Eastwood D.C."/>
            <person name="Hamelin R.C."/>
            <person name="Grigoriev I.V."/>
            <person name="U'Ren J.M."/>
        </authorList>
    </citation>
    <scope>NUCLEOTIDE SEQUENCE [LARGE SCALE GENOMIC DNA]</scope>
    <source>
        <strain evidence="1 2">ER1909</strain>
    </source>
</reference>